<accession>A0A7W7F718</accession>
<feature type="chain" id="PRO_5031188942" evidence="2">
    <location>
        <begin position="21"/>
        <end position="235"/>
    </location>
</feature>
<organism evidence="4 5">
    <name type="scientific">Sphingosinicella soli</name>
    <dbReference type="NCBI Taxonomy" id="333708"/>
    <lineage>
        <taxon>Bacteria</taxon>
        <taxon>Pseudomonadati</taxon>
        <taxon>Pseudomonadota</taxon>
        <taxon>Alphaproteobacteria</taxon>
        <taxon>Sphingomonadales</taxon>
        <taxon>Sphingosinicellaceae</taxon>
        <taxon>Sphingosinicella</taxon>
    </lineage>
</organism>
<evidence type="ECO:0000259" key="3">
    <source>
        <dbReference type="Pfam" id="PF13649"/>
    </source>
</evidence>
<dbReference type="AlphaFoldDB" id="A0A7W7F718"/>
<dbReference type="InterPro" id="IPR029063">
    <property type="entry name" value="SAM-dependent_MTases_sf"/>
</dbReference>
<comment type="caution">
    <text evidence="4">The sequence shown here is derived from an EMBL/GenBank/DDBJ whole genome shotgun (WGS) entry which is preliminary data.</text>
</comment>
<dbReference type="SUPFAM" id="SSF53335">
    <property type="entry name" value="S-adenosyl-L-methionine-dependent methyltransferases"/>
    <property type="match status" value="1"/>
</dbReference>
<dbReference type="InterPro" id="IPR041698">
    <property type="entry name" value="Methyltransf_25"/>
</dbReference>
<keyword evidence="1 4" id="KW-0808">Transferase</keyword>
<keyword evidence="4" id="KW-0489">Methyltransferase</keyword>
<dbReference type="Pfam" id="PF13649">
    <property type="entry name" value="Methyltransf_25"/>
    <property type="match status" value="1"/>
</dbReference>
<dbReference type="PANTHER" id="PTHR43861">
    <property type="entry name" value="TRANS-ACONITATE 2-METHYLTRANSFERASE-RELATED"/>
    <property type="match status" value="1"/>
</dbReference>
<evidence type="ECO:0000256" key="2">
    <source>
        <dbReference type="SAM" id="SignalP"/>
    </source>
</evidence>
<dbReference type="EMBL" id="JACHNZ010000018">
    <property type="protein sequence ID" value="MBB4632167.1"/>
    <property type="molecule type" value="Genomic_DNA"/>
</dbReference>
<dbReference type="Gene3D" id="3.40.50.150">
    <property type="entry name" value="Vaccinia Virus protein VP39"/>
    <property type="match status" value="1"/>
</dbReference>
<sequence>MNRRSILLCAIVLAACNAPPAPPPPPGEDSFPSVERPVAEIVSAQFSDEESREQAGEARRVMDLMGIAAGATVADIGAGRGYYTVNLSRRVGADGRIYAEDIFANTVNDLRGRVHAEGFSNVSVVLGTPGNPKLPPQSLDRALLVHMYHEIENPYELLWNLRTSLKPGALLGIVDADRPTRNHGTPPWLLECEVTAIGFERQALHELDGKSYLAIYAATKPRPRPIDIQPCRSAP</sequence>
<evidence type="ECO:0000256" key="1">
    <source>
        <dbReference type="ARBA" id="ARBA00022679"/>
    </source>
</evidence>
<keyword evidence="2" id="KW-0732">Signal</keyword>
<keyword evidence="5" id="KW-1185">Reference proteome</keyword>
<dbReference type="PROSITE" id="PS51257">
    <property type="entry name" value="PROKAR_LIPOPROTEIN"/>
    <property type="match status" value="1"/>
</dbReference>
<evidence type="ECO:0000313" key="5">
    <source>
        <dbReference type="Proteomes" id="UP000566324"/>
    </source>
</evidence>
<dbReference type="RefSeq" id="WP_184068217.1">
    <property type="nucleotide sequence ID" value="NZ_JACHNZ010000018.1"/>
</dbReference>
<reference evidence="4 5" key="1">
    <citation type="submission" date="2020-08" db="EMBL/GenBank/DDBJ databases">
        <title>Genomic Encyclopedia of Type Strains, Phase IV (KMG-IV): sequencing the most valuable type-strain genomes for metagenomic binning, comparative biology and taxonomic classification.</title>
        <authorList>
            <person name="Goeker M."/>
        </authorList>
    </citation>
    <scope>NUCLEOTIDE SEQUENCE [LARGE SCALE GENOMIC DNA]</scope>
    <source>
        <strain evidence="4 5">DSM 17328</strain>
    </source>
</reference>
<dbReference type="CDD" id="cd02440">
    <property type="entry name" value="AdoMet_MTases"/>
    <property type="match status" value="1"/>
</dbReference>
<dbReference type="GO" id="GO:0032259">
    <property type="term" value="P:methylation"/>
    <property type="evidence" value="ECO:0007669"/>
    <property type="project" value="UniProtKB-KW"/>
</dbReference>
<evidence type="ECO:0000313" key="4">
    <source>
        <dbReference type="EMBL" id="MBB4632167.1"/>
    </source>
</evidence>
<dbReference type="GO" id="GO:0008757">
    <property type="term" value="F:S-adenosylmethionine-dependent methyltransferase activity"/>
    <property type="evidence" value="ECO:0007669"/>
    <property type="project" value="InterPro"/>
</dbReference>
<proteinExistence type="predicted"/>
<dbReference type="Proteomes" id="UP000566324">
    <property type="component" value="Unassembled WGS sequence"/>
</dbReference>
<feature type="domain" description="Methyltransferase" evidence="3">
    <location>
        <begin position="73"/>
        <end position="168"/>
    </location>
</feature>
<gene>
    <name evidence="4" type="ORF">GGQ98_001786</name>
</gene>
<protein>
    <submittedName>
        <fullName evidence="4">Putative methyltransferase</fullName>
    </submittedName>
</protein>
<name>A0A7W7F718_9SPHN</name>
<feature type="signal peptide" evidence="2">
    <location>
        <begin position="1"/>
        <end position="20"/>
    </location>
</feature>
<dbReference type="PANTHER" id="PTHR43861:SF3">
    <property type="entry name" value="PUTATIVE (AFU_ORTHOLOGUE AFUA_2G14390)-RELATED"/>
    <property type="match status" value="1"/>
</dbReference>